<dbReference type="GO" id="GO:0009425">
    <property type="term" value="C:bacterial-type flagellum basal body"/>
    <property type="evidence" value="ECO:0007669"/>
    <property type="project" value="InterPro"/>
</dbReference>
<comment type="subcellular location">
    <subcellularLocation>
        <location evidence="2">Cell membrane</location>
        <topology evidence="2">Single-pass membrane protein</topology>
    </subcellularLocation>
</comment>
<dbReference type="STRING" id="1123404.SAMN02745784_00379"/>
<accession>A0A1M4SL70</accession>
<feature type="transmembrane region" description="Helical" evidence="10">
    <location>
        <begin position="6"/>
        <end position="28"/>
    </location>
</feature>
<reference evidence="12" key="1">
    <citation type="submission" date="2016-11" db="EMBL/GenBank/DDBJ databases">
        <authorList>
            <person name="Varghese N."/>
            <person name="Submissions S."/>
        </authorList>
    </citation>
    <scope>NUCLEOTIDE SEQUENCE [LARGE SCALE GENOMIC DNA]</scope>
    <source>
        <strain evidence="12">DSM 18095</strain>
    </source>
</reference>
<name>A0A1M4SL70_9FIRM</name>
<evidence type="ECO:0000256" key="2">
    <source>
        <dbReference type="ARBA" id="ARBA00004162"/>
    </source>
</evidence>
<dbReference type="GO" id="GO:0005886">
    <property type="term" value="C:plasma membrane"/>
    <property type="evidence" value="ECO:0007669"/>
    <property type="project" value="UniProtKB-SubCell"/>
</dbReference>
<dbReference type="PANTHER" id="PTHR35091">
    <property type="entry name" value="FLAGELLAR PROTEIN FLIL"/>
    <property type="match status" value="1"/>
</dbReference>
<dbReference type="Pfam" id="PF03748">
    <property type="entry name" value="FliL"/>
    <property type="match status" value="1"/>
</dbReference>
<evidence type="ECO:0000256" key="7">
    <source>
        <dbReference type="ARBA" id="ARBA00022779"/>
    </source>
</evidence>
<dbReference type="EMBL" id="FQTY01000001">
    <property type="protein sequence ID" value="SHE32960.1"/>
    <property type="molecule type" value="Genomic_DNA"/>
</dbReference>
<keyword evidence="12" id="KW-1185">Reference proteome</keyword>
<dbReference type="Proteomes" id="UP000184114">
    <property type="component" value="Unassembled WGS sequence"/>
</dbReference>
<evidence type="ECO:0000256" key="6">
    <source>
        <dbReference type="ARBA" id="ARBA00022692"/>
    </source>
</evidence>
<dbReference type="PANTHER" id="PTHR35091:SF2">
    <property type="entry name" value="FLAGELLAR PROTEIN FLIL"/>
    <property type="match status" value="1"/>
</dbReference>
<dbReference type="InterPro" id="IPR005503">
    <property type="entry name" value="FliL"/>
</dbReference>
<sequence>MSKKNTLIIVIILLLALVAGIAVGIFFFSNSSGEKREKEIQTYSITLEDLYCNIKESKRILKIRVTLETTNERSLTKLTEKQFLIRDEVNKIIANLTEDELRGKEGQVNLQNQIKTNMVELFNDQSIINIYFNDFIIQ</sequence>
<keyword evidence="7 10" id="KW-0283">Flagellar rotation</keyword>
<evidence type="ECO:0000256" key="8">
    <source>
        <dbReference type="ARBA" id="ARBA00022989"/>
    </source>
</evidence>
<keyword evidence="8 10" id="KW-1133">Transmembrane helix</keyword>
<dbReference type="GeneID" id="90995069"/>
<evidence type="ECO:0000256" key="10">
    <source>
        <dbReference type="RuleBase" id="RU364125"/>
    </source>
</evidence>
<keyword evidence="11" id="KW-0969">Cilium</keyword>
<keyword evidence="4 10" id="KW-1003">Cell membrane</keyword>
<keyword evidence="11" id="KW-0282">Flagellum</keyword>
<dbReference type="GO" id="GO:0006935">
    <property type="term" value="P:chemotaxis"/>
    <property type="evidence" value="ECO:0007669"/>
    <property type="project" value="UniProtKB-KW"/>
</dbReference>
<keyword evidence="6 10" id="KW-0812">Transmembrane</keyword>
<evidence type="ECO:0000256" key="3">
    <source>
        <dbReference type="ARBA" id="ARBA00008281"/>
    </source>
</evidence>
<evidence type="ECO:0000256" key="9">
    <source>
        <dbReference type="ARBA" id="ARBA00023136"/>
    </source>
</evidence>
<keyword evidence="9 10" id="KW-0472">Membrane</keyword>
<evidence type="ECO:0000256" key="1">
    <source>
        <dbReference type="ARBA" id="ARBA00002254"/>
    </source>
</evidence>
<evidence type="ECO:0000313" key="11">
    <source>
        <dbReference type="EMBL" id="SHE32960.1"/>
    </source>
</evidence>
<dbReference type="RefSeq" id="WP_072972411.1">
    <property type="nucleotide sequence ID" value="NZ_FQTY01000001.1"/>
</dbReference>
<comment type="similarity">
    <text evidence="3 10">Belongs to the FliL family.</text>
</comment>
<proteinExistence type="inferred from homology"/>
<dbReference type="AlphaFoldDB" id="A0A1M4SL70"/>
<keyword evidence="5 10" id="KW-0145">Chemotaxis</keyword>
<gene>
    <name evidence="11" type="ORF">SAMN02745784_00379</name>
</gene>
<protein>
    <recommendedName>
        <fullName evidence="10">Flagellar protein FliL</fullName>
    </recommendedName>
</protein>
<dbReference type="GO" id="GO:0071978">
    <property type="term" value="P:bacterial-type flagellum-dependent swarming motility"/>
    <property type="evidence" value="ECO:0007669"/>
    <property type="project" value="TreeGrafter"/>
</dbReference>
<keyword evidence="11" id="KW-0966">Cell projection</keyword>
<evidence type="ECO:0000256" key="5">
    <source>
        <dbReference type="ARBA" id="ARBA00022500"/>
    </source>
</evidence>
<organism evidence="11 12">
    <name type="scientific">Tissierella praeacuta DSM 18095</name>
    <dbReference type="NCBI Taxonomy" id="1123404"/>
    <lineage>
        <taxon>Bacteria</taxon>
        <taxon>Bacillati</taxon>
        <taxon>Bacillota</taxon>
        <taxon>Tissierellia</taxon>
        <taxon>Tissierellales</taxon>
        <taxon>Tissierellaceae</taxon>
        <taxon>Tissierella</taxon>
    </lineage>
</organism>
<evidence type="ECO:0000256" key="4">
    <source>
        <dbReference type="ARBA" id="ARBA00022475"/>
    </source>
</evidence>
<comment type="function">
    <text evidence="1 10">Controls the rotational direction of flagella during chemotaxis.</text>
</comment>
<evidence type="ECO:0000313" key="12">
    <source>
        <dbReference type="Proteomes" id="UP000184114"/>
    </source>
</evidence>